<keyword evidence="3" id="KW-1185">Reference proteome</keyword>
<comment type="caution">
    <text evidence="2">The sequence shown here is derived from an EMBL/GenBank/DDBJ whole genome shotgun (WGS) entry which is preliminary data.</text>
</comment>
<feature type="compositionally biased region" description="Polar residues" evidence="1">
    <location>
        <begin position="629"/>
        <end position="642"/>
    </location>
</feature>
<feature type="region of interest" description="Disordered" evidence="1">
    <location>
        <begin position="313"/>
        <end position="372"/>
    </location>
</feature>
<sequence>MSAYTRQKVKSKYRNCIRLERASQKQSSDTHKTVYDRVKRCRERKIDIKASERVNVDAFARNKRPYPQHSHTQFFFFASKQGSDDGDPGARNRCAITVLLNTLNWRAVFRAYFVLHIGDLKPAALLTSQRVCNECLAALSQGQHGLKQADANWSRCPTRGIAALRDATRRNGKGRKWECPMENPMPCQRPPHSQRRNALHKSIPFRRVTLIELDAVSCTCNFLRISFTNKVSEVDVLPVLTLPKLPLSQFHVRCVTYARLHHRGPKLDPRSDLRSTQKTVAPFEFRTGLEIEMKFISNRRYWRFQNSIRDHQPSFTSGSVLKSERHPIGAGLDRSGNRSDKLAFGPIDSRSSRDHFSHTEPGAPSPSPTIICCSSQLHRDDSSVVGKPMRVIEVSTEQRQNERAGETGDPSPTNGIVRHDSHMRKSGATRPGIELGQPWWKASRLTAQPPWPLVVKTPLPPPLNPHPAILSGDRGADGERRPVTPASLAAVDIHGIPRREADSHELIVPGRGEGEVGLRLRRGAAESAPAAARNNMKVLEVAAIDLEAGVQTTPKVVNGTGEDMLRDGIDSCDTCNRCVWRIFIPEQMADHRTVMLILPWTKDEVDRSRWLRTTNLRVPTLNCSPAYTSSKNGVTARPSSKPTGFDSRWGHPDPVRGNVADVANRPEGFLGVLRRCSLTTRSRRVLAVTVACKVSCFARSFFGPGVIVAPWGWSSEKDTVGTQRKQKYGHSEKAHEILLWPPHSVMSCLVAIMKPPRTATTGSHLEQQLRVATSNSNYGQPLRTATTGSHLEQQLRRYFAFGIFHLHSWTLHVGHLPRHDDEPRDSQVQDVVPTYGIFHLHSWTLHGGHLPRHDDEPRETRKCRMSCQHTAYFTFTPGLCMAATCRDTTMNRETRKCRMSCQHTAYFTFTPGLCMAATCRDTTMNQETRKCRMSCQHTAYFTFTPGLCMSATCRDTTMNRETRKCRMSCQHTAYFTFTPVLCMSATCRDTTMNRETRKCRISRRFEYRDERHLSGARAAAGLGKVRRGKNNGSFSKACLRCCQLPDDSTKQVCLTGNLYKAGVQAAMRASMEDSYYMKAFDALRGCAACGRILNTYEFQPRERIIDIETSFLVSSSNPFKEKPSGAGYALKLQCDWPSVKVGMEAATGNRTGPVTKHGVNSVRPLAA</sequence>
<feature type="region of interest" description="Disordered" evidence="1">
    <location>
        <begin position="1146"/>
        <end position="1167"/>
    </location>
</feature>
<proteinExistence type="predicted"/>
<evidence type="ECO:0000313" key="2">
    <source>
        <dbReference type="EMBL" id="KAJ8880356.1"/>
    </source>
</evidence>
<feature type="region of interest" description="Disordered" evidence="1">
    <location>
        <begin position="629"/>
        <end position="651"/>
    </location>
</feature>
<organism evidence="2 3">
    <name type="scientific">Dryococelus australis</name>
    <dbReference type="NCBI Taxonomy" id="614101"/>
    <lineage>
        <taxon>Eukaryota</taxon>
        <taxon>Metazoa</taxon>
        <taxon>Ecdysozoa</taxon>
        <taxon>Arthropoda</taxon>
        <taxon>Hexapoda</taxon>
        <taxon>Insecta</taxon>
        <taxon>Pterygota</taxon>
        <taxon>Neoptera</taxon>
        <taxon>Polyneoptera</taxon>
        <taxon>Phasmatodea</taxon>
        <taxon>Verophasmatodea</taxon>
        <taxon>Anareolatae</taxon>
        <taxon>Phasmatidae</taxon>
        <taxon>Eurycanthinae</taxon>
        <taxon>Dryococelus</taxon>
    </lineage>
</organism>
<reference evidence="2 3" key="1">
    <citation type="submission" date="2023-02" db="EMBL/GenBank/DDBJ databases">
        <title>LHISI_Scaffold_Assembly.</title>
        <authorList>
            <person name="Stuart O.P."/>
            <person name="Cleave R."/>
            <person name="Magrath M.J.L."/>
            <person name="Mikheyev A.S."/>
        </authorList>
    </citation>
    <scope>NUCLEOTIDE SEQUENCE [LARGE SCALE GENOMIC DNA]</scope>
    <source>
        <strain evidence="2">Daus_M_001</strain>
        <tissue evidence="2">Leg muscle</tissue>
    </source>
</reference>
<protein>
    <submittedName>
        <fullName evidence="2">Uncharacterized protein</fullName>
    </submittedName>
</protein>
<feature type="region of interest" description="Disordered" evidence="1">
    <location>
        <begin position="394"/>
        <end position="432"/>
    </location>
</feature>
<accession>A0ABQ9H7Z4</accession>
<gene>
    <name evidence="2" type="ORF">PR048_016825</name>
</gene>
<dbReference type="Proteomes" id="UP001159363">
    <property type="component" value="Chromosome 5"/>
</dbReference>
<evidence type="ECO:0000313" key="3">
    <source>
        <dbReference type="Proteomes" id="UP001159363"/>
    </source>
</evidence>
<name>A0ABQ9H7Z4_9NEOP</name>
<evidence type="ECO:0000256" key="1">
    <source>
        <dbReference type="SAM" id="MobiDB-lite"/>
    </source>
</evidence>
<dbReference type="EMBL" id="JARBHB010000006">
    <property type="protein sequence ID" value="KAJ8880356.1"/>
    <property type="molecule type" value="Genomic_DNA"/>
</dbReference>